<keyword evidence="4" id="KW-1185">Reference proteome</keyword>
<feature type="domain" description="Glycosyltransferase subfamily 4-like N-terminal" evidence="2">
    <location>
        <begin position="36"/>
        <end position="191"/>
    </location>
</feature>
<dbReference type="OrthoDB" id="73743at2"/>
<dbReference type="Pfam" id="PF00534">
    <property type="entry name" value="Glycos_transf_1"/>
    <property type="match status" value="1"/>
</dbReference>
<evidence type="ECO:0000313" key="4">
    <source>
        <dbReference type="Proteomes" id="UP000244896"/>
    </source>
</evidence>
<protein>
    <recommendedName>
        <fullName evidence="5">Glycosyl transferase family 1</fullName>
    </recommendedName>
</protein>
<dbReference type="SUPFAM" id="SSF53756">
    <property type="entry name" value="UDP-Glycosyltransferase/glycogen phosphorylase"/>
    <property type="match status" value="1"/>
</dbReference>
<dbReference type="PANTHER" id="PTHR45947:SF3">
    <property type="entry name" value="SULFOQUINOVOSYL TRANSFERASE SQD2"/>
    <property type="match status" value="1"/>
</dbReference>
<accession>A0A2U8E1M6</accession>
<dbReference type="GO" id="GO:0016758">
    <property type="term" value="F:hexosyltransferase activity"/>
    <property type="evidence" value="ECO:0007669"/>
    <property type="project" value="TreeGrafter"/>
</dbReference>
<dbReference type="CDD" id="cd03801">
    <property type="entry name" value="GT4_PimA-like"/>
    <property type="match status" value="1"/>
</dbReference>
<reference evidence="3 4" key="1">
    <citation type="journal article" date="2018" name="Syst. Appl. Microbiol.">
        <title>Ereboglobus luteus gen. nov. sp. nov. from cockroach guts, and new insights into the oxygen relationship of the genera Opitutus and Didymococcus (Verrucomicrobia: Opitutaceae).</title>
        <authorList>
            <person name="Tegtmeier D."/>
            <person name="Belitz A."/>
            <person name="Radek R."/>
            <person name="Heimerl T."/>
            <person name="Brune A."/>
        </authorList>
    </citation>
    <scope>NUCLEOTIDE SEQUENCE [LARGE SCALE GENOMIC DNA]</scope>
    <source>
        <strain evidence="3 4">Ho45</strain>
    </source>
</reference>
<dbReference type="EMBL" id="CP023004">
    <property type="protein sequence ID" value="AWI08767.1"/>
    <property type="molecule type" value="Genomic_DNA"/>
</dbReference>
<evidence type="ECO:0008006" key="5">
    <source>
        <dbReference type="Google" id="ProtNLM"/>
    </source>
</evidence>
<dbReference type="Gene3D" id="3.40.50.2000">
    <property type="entry name" value="Glycogen Phosphorylase B"/>
    <property type="match status" value="2"/>
</dbReference>
<dbReference type="KEGG" id="elut:CKA38_05415"/>
<organism evidence="3 4">
    <name type="scientific">Ereboglobus luteus</name>
    <dbReference type="NCBI Taxonomy" id="1796921"/>
    <lineage>
        <taxon>Bacteria</taxon>
        <taxon>Pseudomonadati</taxon>
        <taxon>Verrucomicrobiota</taxon>
        <taxon>Opitutia</taxon>
        <taxon>Opitutales</taxon>
        <taxon>Opitutaceae</taxon>
        <taxon>Ereboglobus</taxon>
    </lineage>
</organism>
<dbReference type="InterPro" id="IPR050194">
    <property type="entry name" value="Glycosyltransferase_grp1"/>
</dbReference>
<dbReference type="Pfam" id="PF13439">
    <property type="entry name" value="Glyco_transf_4"/>
    <property type="match status" value="1"/>
</dbReference>
<dbReference type="InterPro" id="IPR028098">
    <property type="entry name" value="Glyco_trans_4-like_N"/>
</dbReference>
<evidence type="ECO:0000259" key="2">
    <source>
        <dbReference type="Pfam" id="PF13439"/>
    </source>
</evidence>
<name>A0A2U8E1M6_9BACT</name>
<sequence>MTPAVSQQTAPSDSTHAGKQSRPIYLITHEFYPKHGGIATFSEEIARAIAALGRKVEVWAQAAAPTDEKQWPFDVHRLPIKGTLNLTCLAKSMVVIAKRRRELRNATVYIPEPGPMLALMVLQFNKSMRPKELILTFHGSEILRMHANPAHRMLMRRLIRRATRISTLTEFTRDLLCNRFPEAKGKTIITPGAIRSDLLANIDKLATTSLDQDELPVAAPGKNVVLTVGRIHPRKGQVRTLRALKNLPLARRETTEYWIVGKINGSSYEKILVREAETAAGLGLTVRFLGGLPDNKLGDIYSRADIFAMTSINYRQSVEGFGLVYLEASAHGLPVVAHKVGGVQEAVIDGETGLLVDPEPNLDAPAPALTAAFEKLLADEPLRRRMGEAGRRHARNNNWTDSAKKLFAPFLALDKA</sequence>
<dbReference type="Proteomes" id="UP000244896">
    <property type="component" value="Chromosome"/>
</dbReference>
<dbReference type="AlphaFoldDB" id="A0A2U8E1M6"/>
<gene>
    <name evidence="3" type="ORF">CKA38_05415</name>
</gene>
<evidence type="ECO:0000313" key="3">
    <source>
        <dbReference type="EMBL" id="AWI08767.1"/>
    </source>
</evidence>
<evidence type="ECO:0000259" key="1">
    <source>
        <dbReference type="Pfam" id="PF00534"/>
    </source>
</evidence>
<proteinExistence type="predicted"/>
<dbReference type="PANTHER" id="PTHR45947">
    <property type="entry name" value="SULFOQUINOVOSYL TRANSFERASE SQD2"/>
    <property type="match status" value="1"/>
</dbReference>
<dbReference type="RefSeq" id="WP_108824577.1">
    <property type="nucleotide sequence ID" value="NZ_CP023004.1"/>
</dbReference>
<feature type="domain" description="Glycosyl transferase family 1" evidence="1">
    <location>
        <begin position="220"/>
        <end position="392"/>
    </location>
</feature>
<dbReference type="InterPro" id="IPR001296">
    <property type="entry name" value="Glyco_trans_1"/>
</dbReference>